<reference evidence="7 8" key="1">
    <citation type="journal article" date="2012" name="J. Bacteriol.">
        <title>Genome Sequence of Gallaecimonas xiamenensis Type Strain 3-C-1.</title>
        <authorList>
            <person name="Lai Q."/>
            <person name="Wang L."/>
            <person name="Wang W."/>
            <person name="Shao Z."/>
        </authorList>
    </citation>
    <scope>NUCLEOTIDE SEQUENCE [LARGE SCALE GENOMIC DNA]</scope>
    <source>
        <strain evidence="7 8">3-C-1</strain>
    </source>
</reference>
<dbReference type="PROSITE" id="PS51686">
    <property type="entry name" value="SAM_MT_RSMB_NOP"/>
    <property type="match status" value="1"/>
</dbReference>
<dbReference type="Gene3D" id="3.40.50.150">
    <property type="entry name" value="Vaccinia Virus protein VP39"/>
    <property type="match status" value="1"/>
</dbReference>
<dbReference type="InterPro" id="IPR029063">
    <property type="entry name" value="SAM-dependent_MTases_sf"/>
</dbReference>
<dbReference type="Pfam" id="PF01189">
    <property type="entry name" value="Methyltr_RsmB-F"/>
    <property type="match status" value="1"/>
</dbReference>
<evidence type="ECO:0000256" key="3">
    <source>
        <dbReference type="ARBA" id="ARBA00022691"/>
    </source>
</evidence>
<proteinExistence type="inferred from homology"/>
<evidence type="ECO:0000313" key="8">
    <source>
        <dbReference type="Proteomes" id="UP000006755"/>
    </source>
</evidence>
<dbReference type="InterPro" id="IPR054728">
    <property type="entry name" value="RsmB-like_ferredoxin"/>
</dbReference>
<comment type="similarity">
    <text evidence="5">Belongs to the class I-like SAM-binding methyltransferase superfamily. RsmB/NOP family.</text>
</comment>
<dbReference type="eggNOG" id="COG0144">
    <property type="taxonomic scope" value="Bacteria"/>
</dbReference>
<dbReference type="GO" id="GO:0001510">
    <property type="term" value="P:RNA methylation"/>
    <property type="evidence" value="ECO:0007669"/>
    <property type="project" value="InterPro"/>
</dbReference>
<evidence type="ECO:0000256" key="4">
    <source>
        <dbReference type="ARBA" id="ARBA00022884"/>
    </source>
</evidence>
<dbReference type="OrthoDB" id="9810297at2"/>
<organism evidence="7 8">
    <name type="scientific">Gallaecimonas xiamenensis 3-C-1</name>
    <dbReference type="NCBI Taxonomy" id="745411"/>
    <lineage>
        <taxon>Bacteria</taxon>
        <taxon>Pseudomonadati</taxon>
        <taxon>Pseudomonadota</taxon>
        <taxon>Gammaproteobacteria</taxon>
        <taxon>Enterobacterales</taxon>
        <taxon>Gallaecimonadaceae</taxon>
        <taxon>Gallaecimonas</taxon>
    </lineage>
</organism>
<dbReference type="InterPro" id="IPR049560">
    <property type="entry name" value="MeTrfase_RsmB-F_NOP2_cat"/>
</dbReference>
<feature type="binding site" evidence="5">
    <location>
        <position position="292"/>
    </location>
    <ligand>
        <name>S-adenosyl-L-methionine</name>
        <dbReference type="ChEBI" id="CHEBI:59789"/>
    </ligand>
</feature>
<keyword evidence="8" id="KW-1185">Reference proteome</keyword>
<protein>
    <submittedName>
        <fullName evidence="7">Fmu (Sun) domain-containing protein</fullName>
    </submittedName>
</protein>
<dbReference type="GO" id="GO:0008173">
    <property type="term" value="F:RNA methyltransferase activity"/>
    <property type="evidence" value="ECO:0007669"/>
    <property type="project" value="InterPro"/>
</dbReference>
<dbReference type="EMBL" id="AMRI01000024">
    <property type="protein sequence ID" value="EKE69489.1"/>
    <property type="molecule type" value="Genomic_DNA"/>
</dbReference>
<name>K2JFQ3_9GAMM</name>
<dbReference type="InterPro" id="IPR001678">
    <property type="entry name" value="MeTrfase_RsmB-F_NOP2_dom"/>
</dbReference>
<dbReference type="Proteomes" id="UP000006755">
    <property type="component" value="Unassembled WGS sequence"/>
</dbReference>
<dbReference type="PANTHER" id="PTHR22807:SF53">
    <property type="entry name" value="RIBOSOMAL RNA SMALL SUBUNIT METHYLTRANSFERASE B-RELATED"/>
    <property type="match status" value="1"/>
</dbReference>
<dbReference type="PRINTS" id="PR02008">
    <property type="entry name" value="RCMTFAMILY"/>
</dbReference>
<dbReference type="STRING" id="745411.B3C1_15297"/>
<comment type="caution">
    <text evidence="5">Lacks conserved residue(s) required for the propagation of feature annotation.</text>
</comment>
<dbReference type="AlphaFoldDB" id="K2JFQ3"/>
<sequence length="394" mass="43521">MPSLSRWAFFMTQAALLTVLDSVLVQGFPLDKALARAEFGRHKSEGVQAAQHLVRFARRYAALAGRNWPVKSQDLSALLAAWQAMEKPSLPLKVKPLNLDKAQLAAVKADPVLWESYPDWLYQKMAQALPQWPALAQALNKPPAQYLRANSLLGDAKALKEALRAEGVQCDALDQDCVRLKRFANVFRTQAFAQGRFEQQDWGSQQVAALLAAQPGMTVIDACAGAGGKTLALAAQMGNKGRLLAMDIFDGKLQALRKRARRAGVHNLETRLIEGSAIIKRLKGKADRLLLDVPCSGVGVLRRNPDCKWTLANDHIDNLVAIQRQILDSYPRMLKPGGLLVYATCSLLPQENELQVADFIERSQGQFVLESEQTLSPLTGDTDGFYMALLRRQQ</sequence>
<keyword evidence="3 5" id="KW-0949">S-adenosyl-L-methionine</keyword>
<gene>
    <name evidence="7" type="ORF">B3C1_15297</name>
</gene>
<keyword evidence="2 5" id="KW-0808">Transferase</keyword>
<evidence type="ECO:0000259" key="6">
    <source>
        <dbReference type="PROSITE" id="PS51686"/>
    </source>
</evidence>
<feature type="domain" description="SAM-dependent MTase RsmB/NOP-type" evidence="6">
    <location>
        <begin position="135"/>
        <end position="393"/>
    </location>
</feature>
<evidence type="ECO:0000313" key="7">
    <source>
        <dbReference type="EMBL" id="EKE69489.1"/>
    </source>
</evidence>
<keyword evidence="4 5" id="KW-0694">RNA-binding</keyword>
<feature type="active site" description="Nucleophile" evidence="5">
    <location>
        <position position="345"/>
    </location>
</feature>
<dbReference type="CDD" id="cd02440">
    <property type="entry name" value="AdoMet_MTases"/>
    <property type="match status" value="1"/>
</dbReference>
<evidence type="ECO:0000256" key="5">
    <source>
        <dbReference type="PROSITE-ProRule" id="PRU01023"/>
    </source>
</evidence>
<dbReference type="Pfam" id="PF22458">
    <property type="entry name" value="RsmF-B_ferredox"/>
    <property type="match status" value="1"/>
</dbReference>
<evidence type="ECO:0000256" key="1">
    <source>
        <dbReference type="ARBA" id="ARBA00022603"/>
    </source>
</evidence>
<dbReference type="GO" id="GO:0003723">
    <property type="term" value="F:RNA binding"/>
    <property type="evidence" value="ECO:0007669"/>
    <property type="project" value="UniProtKB-UniRule"/>
</dbReference>
<evidence type="ECO:0000256" key="2">
    <source>
        <dbReference type="ARBA" id="ARBA00022679"/>
    </source>
</evidence>
<accession>K2JFQ3</accession>
<dbReference type="InterPro" id="IPR023267">
    <property type="entry name" value="RCMT"/>
</dbReference>
<dbReference type="PANTHER" id="PTHR22807">
    <property type="entry name" value="NOP2 YEAST -RELATED NOL1/NOP2/FMU SUN DOMAIN-CONTAINING"/>
    <property type="match status" value="1"/>
</dbReference>
<keyword evidence="1 5" id="KW-0489">Methyltransferase</keyword>
<feature type="binding site" evidence="5">
    <location>
        <position position="247"/>
    </location>
    <ligand>
        <name>S-adenosyl-L-methionine</name>
        <dbReference type="ChEBI" id="CHEBI:59789"/>
    </ligand>
</feature>
<comment type="caution">
    <text evidence="7">The sequence shown here is derived from an EMBL/GenBank/DDBJ whole genome shotgun (WGS) entry which is preliminary data.</text>
</comment>
<dbReference type="SUPFAM" id="SSF53335">
    <property type="entry name" value="S-adenosyl-L-methionine-dependent methyltransferases"/>
    <property type="match status" value="1"/>
</dbReference>